<feature type="compositionally biased region" description="Basic and acidic residues" evidence="1">
    <location>
        <begin position="115"/>
        <end position="127"/>
    </location>
</feature>
<dbReference type="PANTHER" id="PTHR23409">
    <property type="entry name" value="RIBONUCLEOSIDE-DIPHOSPHATE REDUCTASE SMALL CHAIN"/>
    <property type="match status" value="1"/>
</dbReference>
<dbReference type="Proteomes" id="UP000236333">
    <property type="component" value="Unassembled WGS sequence"/>
</dbReference>
<dbReference type="InterPro" id="IPR009078">
    <property type="entry name" value="Ferritin-like_SF"/>
</dbReference>
<keyword evidence="3" id="KW-1185">Reference proteome</keyword>
<dbReference type="Gene3D" id="1.10.620.20">
    <property type="entry name" value="Ribonucleotide Reductase, subunit A"/>
    <property type="match status" value="2"/>
</dbReference>
<evidence type="ECO:0000256" key="1">
    <source>
        <dbReference type="SAM" id="MobiDB-lite"/>
    </source>
</evidence>
<feature type="region of interest" description="Disordered" evidence="1">
    <location>
        <begin position="145"/>
        <end position="164"/>
    </location>
</feature>
<sequence length="353" mass="38967">MTAVAQISESLVPLYSKFEPSEQQPETESIASSETQPSSSSSEPGSPASEPAEVLSPTTPDQLEESRPSAAQTTGSRPSTPGPTSGHCLETEQRTARSLFDEGDASPSEPASTSAERREADAAERRPGGAGLDALEVGRCGPGDAHCRAASSGPPPAGSGLTPEEDAQLDRLLRAKKFTPEELNEPILRDNPNRFTLFPIHYGDLWEFHKQAVASFWTVEEVDFQGDLRDWDRLKRGPQMTPHRRRPIRIVDEAVLLEDEFCTEALSCELLGMNAVLMRQYIRFVADRLLHSLGYDKHYGSRNPFDWMEMISLQGKANFFERRVGEYQRAGVMGGNVTAQDPSEYVFSLDCDF</sequence>
<comment type="caution">
    <text evidence="2">The sequence shown here is derived from an EMBL/GenBank/DDBJ whole genome shotgun (WGS) entry which is preliminary data.</text>
</comment>
<dbReference type="AlphaFoldDB" id="A0A2J8A628"/>
<accession>A0A2J8A628</accession>
<dbReference type="OrthoDB" id="1519759at2759"/>
<dbReference type="SUPFAM" id="SSF47240">
    <property type="entry name" value="Ferritin-like"/>
    <property type="match status" value="2"/>
</dbReference>
<evidence type="ECO:0000313" key="2">
    <source>
        <dbReference type="EMBL" id="PNH07953.1"/>
    </source>
</evidence>
<dbReference type="GO" id="GO:0016491">
    <property type="term" value="F:oxidoreductase activity"/>
    <property type="evidence" value="ECO:0007669"/>
    <property type="project" value="InterPro"/>
</dbReference>
<reference evidence="2 3" key="1">
    <citation type="journal article" date="2017" name="Mol. Biol. Evol.">
        <title>The 4-celled Tetrabaena socialis nuclear genome reveals the essential components for genetic control of cell number at the origin of multicellularity in the volvocine lineage.</title>
        <authorList>
            <person name="Featherston J."/>
            <person name="Arakaki Y."/>
            <person name="Hanschen E.R."/>
            <person name="Ferris P.J."/>
            <person name="Michod R.E."/>
            <person name="Olson B.J.S.C."/>
            <person name="Nozaki H."/>
            <person name="Durand P.M."/>
        </authorList>
    </citation>
    <scope>NUCLEOTIDE SEQUENCE [LARGE SCALE GENOMIC DNA]</scope>
    <source>
        <strain evidence="2 3">NIES-571</strain>
    </source>
</reference>
<feature type="region of interest" description="Disordered" evidence="1">
    <location>
        <begin position="1"/>
        <end position="137"/>
    </location>
</feature>
<name>A0A2J8A628_9CHLO</name>
<dbReference type="PANTHER" id="PTHR23409:SF35">
    <property type="entry name" value="RIBONUCLEOSIDE-DIPHOSPHATE REDUCTASE SMALL CHAIN A"/>
    <property type="match status" value="1"/>
</dbReference>
<proteinExistence type="predicted"/>
<feature type="compositionally biased region" description="Low complexity" evidence="1">
    <location>
        <begin position="28"/>
        <end position="53"/>
    </location>
</feature>
<dbReference type="InterPro" id="IPR000358">
    <property type="entry name" value="RNR_small_fam"/>
</dbReference>
<feature type="compositionally biased region" description="Low complexity" evidence="1">
    <location>
        <begin position="73"/>
        <end position="86"/>
    </location>
</feature>
<dbReference type="InterPro" id="IPR012348">
    <property type="entry name" value="RNR-like"/>
</dbReference>
<dbReference type="Pfam" id="PF00268">
    <property type="entry name" value="Ribonuc_red_sm"/>
    <property type="match status" value="2"/>
</dbReference>
<evidence type="ECO:0000313" key="3">
    <source>
        <dbReference type="Proteomes" id="UP000236333"/>
    </source>
</evidence>
<gene>
    <name evidence="2" type="ORF">TSOC_005532</name>
</gene>
<protein>
    <submittedName>
        <fullName evidence="2">Ribonucleoside-diphosphate reductase small chain</fullName>
    </submittedName>
</protein>
<feature type="compositionally biased region" description="Low complexity" evidence="1">
    <location>
        <begin position="105"/>
        <end position="114"/>
    </location>
</feature>
<dbReference type="GO" id="GO:0009263">
    <property type="term" value="P:deoxyribonucleotide biosynthetic process"/>
    <property type="evidence" value="ECO:0007669"/>
    <property type="project" value="InterPro"/>
</dbReference>
<dbReference type="EMBL" id="PGGS01000152">
    <property type="protein sequence ID" value="PNH07953.1"/>
    <property type="molecule type" value="Genomic_DNA"/>
</dbReference>
<organism evidence="2 3">
    <name type="scientific">Tetrabaena socialis</name>
    <dbReference type="NCBI Taxonomy" id="47790"/>
    <lineage>
        <taxon>Eukaryota</taxon>
        <taxon>Viridiplantae</taxon>
        <taxon>Chlorophyta</taxon>
        <taxon>core chlorophytes</taxon>
        <taxon>Chlorophyceae</taxon>
        <taxon>CS clade</taxon>
        <taxon>Chlamydomonadales</taxon>
        <taxon>Tetrabaenaceae</taxon>
        <taxon>Tetrabaena</taxon>
    </lineage>
</organism>